<keyword evidence="3" id="KW-0269">Exonuclease</keyword>
<evidence type="ECO:0000256" key="1">
    <source>
        <dbReference type="SAM" id="SignalP"/>
    </source>
</evidence>
<dbReference type="EMBL" id="VNHX01000013">
    <property type="protein sequence ID" value="TYP94193.1"/>
    <property type="molecule type" value="Genomic_DNA"/>
</dbReference>
<dbReference type="InterPro" id="IPR005135">
    <property type="entry name" value="Endo/exonuclease/phosphatase"/>
</dbReference>
<dbReference type="SUPFAM" id="SSF56219">
    <property type="entry name" value="DNase I-like"/>
    <property type="match status" value="1"/>
</dbReference>
<dbReference type="Proteomes" id="UP000325105">
    <property type="component" value="Unassembled WGS sequence"/>
</dbReference>
<dbReference type="InterPro" id="IPR050410">
    <property type="entry name" value="CCR4/nocturin_mRNA_transcr"/>
</dbReference>
<accession>A0A5S5DDS9</accession>
<dbReference type="PANTHER" id="PTHR12121:SF36">
    <property type="entry name" value="ENDONUCLEASE_EXONUCLEASE_PHOSPHATASE DOMAIN-CONTAINING PROTEIN"/>
    <property type="match status" value="1"/>
</dbReference>
<dbReference type="GO" id="GO:0000175">
    <property type="term" value="F:3'-5'-RNA exonuclease activity"/>
    <property type="evidence" value="ECO:0007669"/>
    <property type="project" value="TreeGrafter"/>
</dbReference>
<keyword evidence="3" id="KW-0255">Endonuclease</keyword>
<dbReference type="OrthoDB" id="9793162at2"/>
<keyword evidence="3" id="KW-0540">Nuclease</keyword>
<dbReference type="Pfam" id="PF03372">
    <property type="entry name" value="Exo_endo_phos"/>
    <property type="match status" value="1"/>
</dbReference>
<dbReference type="AlphaFoldDB" id="A0A5S5DDS9"/>
<dbReference type="InterPro" id="IPR036691">
    <property type="entry name" value="Endo/exonu/phosph_ase_sf"/>
</dbReference>
<dbReference type="RefSeq" id="WP_148909009.1">
    <property type="nucleotide sequence ID" value="NZ_VNHX01000013.1"/>
</dbReference>
<keyword evidence="1" id="KW-0732">Signal</keyword>
<feature type="domain" description="Endonuclease/exonuclease/phosphatase" evidence="2">
    <location>
        <begin position="33"/>
        <end position="300"/>
    </location>
</feature>
<comment type="caution">
    <text evidence="3">The sequence shown here is derived from an EMBL/GenBank/DDBJ whole genome shotgun (WGS) entry which is preliminary data.</text>
</comment>
<reference evidence="3 4" key="1">
    <citation type="submission" date="2019-07" db="EMBL/GenBank/DDBJ databases">
        <title>Genomic Encyclopedia of Archaeal and Bacterial Type Strains, Phase II (KMG-II): from individual species to whole genera.</title>
        <authorList>
            <person name="Goeker M."/>
        </authorList>
    </citation>
    <scope>NUCLEOTIDE SEQUENCE [LARGE SCALE GENOMIC DNA]</scope>
    <source>
        <strain evidence="3 4">DSM 18850</strain>
    </source>
</reference>
<sequence length="310" mass="35018">MNRNKLWLIVCLFIAGSIAYGQQAVGTALKVGSYNIRYDNEGDRKNGNGWPSRFPVVASIIQYADLDIFGAQEVLHNQLEDLQQALTAYDYVGVGRDDGRTKGEYAPIFYKRERFAKLGEGVFWLSETPDRPSKGWDAALPRICTWVSLRDKNSGKQLWFFNLHLDHVGMIAREKSCELVLTEIKKRVGDGTAILTGDFNVDQNTAMYRILSSSGVVKDSYAAAAFRYAWNGTFNAFDTNLYTESRIDHVFVSTPVEVKKYALLTDSYRSPQANGREIKKGDFPKELSFKEYVVRLPSDHFPVVVDLVIP</sequence>
<name>A0A5S5DDS9_9SPHI</name>
<feature type="chain" id="PRO_5024393349" evidence="1">
    <location>
        <begin position="22"/>
        <end position="310"/>
    </location>
</feature>
<dbReference type="GO" id="GO:0004519">
    <property type="term" value="F:endonuclease activity"/>
    <property type="evidence" value="ECO:0007669"/>
    <property type="project" value="UniProtKB-KW"/>
</dbReference>
<feature type="signal peptide" evidence="1">
    <location>
        <begin position="1"/>
        <end position="21"/>
    </location>
</feature>
<organism evidence="3 4">
    <name type="scientific">Sphingobacterium allocomposti</name>
    <dbReference type="NCBI Taxonomy" id="415956"/>
    <lineage>
        <taxon>Bacteria</taxon>
        <taxon>Pseudomonadati</taxon>
        <taxon>Bacteroidota</taxon>
        <taxon>Sphingobacteriia</taxon>
        <taxon>Sphingobacteriales</taxon>
        <taxon>Sphingobacteriaceae</taxon>
        <taxon>Sphingobacterium</taxon>
    </lineage>
</organism>
<dbReference type="Gene3D" id="3.60.10.10">
    <property type="entry name" value="Endonuclease/exonuclease/phosphatase"/>
    <property type="match status" value="1"/>
</dbReference>
<keyword evidence="3" id="KW-0378">Hydrolase</keyword>
<evidence type="ECO:0000259" key="2">
    <source>
        <dbReference type="Pfam" id="PF03372"/>
    </source>
</evidence>
<gene>
    <name evidence="3" type="ORF">BC792_11361</name>
</gene>
<dbReference type="PANTHER" id="PTHR12121">
    <property type="entry name" value="CARBON CATABOLITE REPRESSOR PROTEIN 4"/>
    <property type="match status" value="1"/>
</dbReference>
<protein>
    <submittedName>
        <fullName evidence="3">Endonuclease/exonuclease/phosphatase family metal-dependent hydrolase</fullName>
    </submittedName>
</protein>
<evidence type="ECO:0000313" key="4">
    <source>
        <dbReference type="Proteomes" id="UP000325105"/>
    </source>
</evidence>
<keyword evidence="4" id="KW-1185">Reference proteome</keyword>
<dbReference type="CDD" id="cd09083">
    <property type="entry name" value="EEP-1"/>
    <property type="match status" value="1"/>
</dbReference>
<proteinExistence type="predicted"/>
<evidence type="ECO:0000313" key="3">
    <source>
        <dbReference type="EMBL" id="TYP94193.1"/>
    </source>
</evidence>